<dbReference type="InterPro" id="IPR010294">
    <property type="entry name" value="ADAMTS_spacer1"/>
</dbReference>
<dbReference type="Proteomes" id="UP001233999">
    <property type="component" value="Unassembled WGS sequence"/>
</dbReference>
<dbReference type="EMBL" id="JASPKZ010007662">
    <property type="protein sequence ID" value="KAJ9583136.1"/>
    <property type="molecule type" value="Genomic_DNA"/>
</dbReference>
<proteinExistence type="predicted"/>
<dbReference type="InterPro" id="IPR050439">
    <property type="entry name" value="ADAMTS_ADAMTS-like"/>
</dbReference>
<keyword evidence="2" id="KW-0964">Secreted</keyword>
<feature type="domain" description="ADAMTS/ADAMTS-like Spacer 1" evidence="5">
    <location>
        <begin position="162"/>
        <end position="286"/>
    </location>
</feature>
<dbReference type="Gene3D" id="2.60.120.830">
    <property type="match status" value="1"/>
</dbReference>
<dbReference type="PANTHER" id="PTHR13723:SF278">
    <property type="entry name" value="ADAM METALLOPEPTIDASE WITH THROMBOSPONDIN TYPE 1 MOTIF A, ISOFORM B"/>
    <property type="match status" value="1"/>
</dbReference>
<accession>A0AAD8EAR9</accession>
<evidence type="ECO:0000313" key="7">
    <source>
        <dbReference type="EMBL" id="KAJ9583136.1"/>
    </source>
</evidence>
<dbReference type="Gene3D" id="2.20.100.10">
    <property type="entry name" value="Thrombospondin type-1 (TSP1) repeat"/>
    <property type="match status" value="3"/>
</dbReference>
<organism evidence="7 8">
    <name type="scientific">Diploptera punctata</name>
    <name type="common">Pacific beetle cockroach</name>
    <dbReference type="NCBI Taxonomy" id="6984"/>
    <lineage>
        <taxon>Eukaryota</taxon>
        <taxon>Metazoa</taxon>
        <taxon>Ecdysozoa</taxon>
        <taxon>Arthropoda</taxon>
        <taxon>Hexapoda</taxon>
        <taxon>Insecta</taxon>
        <taxon>Pterygota</taxon>
        <taxon>Neoptera</taxon>
        <taxon>Polyneoptera</taxon>
        <taxon>Dictyoptera</taxon>
        <taxon>Blattodea</taxon>
        <taxon>Blaberoidea</taxon>
        <taxon>Blaberidae</taxon>
        <taxon>Diplopterinae</taxon>
        <taxon>Diploptera</taxon>
    </lineage>
</organism>
<sequence length="561" mass="63710">MYRYGECSRSCGGGVKKSIRLCNRPEPAHGGRYCTGRRERYRSCGTRECLVGNQVFRDDQCALYNNNNFNILGLPEDVKWVPKYGVLGPEEQCKLYCRVLGTGAYYPLKEKVVDGTPCGPDTFDMCVNGICRQAGCNHILGSTMKLDMCGKCGGDNSTCVPIKGNYNNLTYGYSRVVRIPAGSSNLDIRQVSEKNSTIKDDSDIFDMLCLALLVEDTGEYILNGHYVVSISYKSFLFGETKFEYTGSHMVVERINSSSRPLKKDLTLQVLSVGKLHPPNITFHYTVERGKQYKWELKDKWTTCDKACYGKKWQVQQCLTVDKGQVVPDEHCAGLRPLASAESCNTHCIIKWRTWPLTECSVRCGHGTLTQGIQCVQDLFDSNNDNMVRNSSCAHLPKPPQVVDCKVSCNGTHWVYGDWTQCSKSCGVGPWRTVADTSCSAIERPQHQIKCDLPQCYPTFTDISKQYEWRADEWSRCSKTCGRGERFRQVVCIEVSLQHRSDWKIHKRWHPYGKRDRVKLVSRSDVIVPNSECDENRKPKSIRGCHMMMHCPHSWVEGEWSE</sequence>
<evidence type="ECO:0000256" key="1">
    <source>
        <dbReference type="ARBA" id="ARBA00004613"/>
    </source>
</evidence>
<gene>
    <name evidence="7" type="ORF">L9F63_022515</name>
</gene>
<feature type="disulfide bond" evidence="4">
    <location>
        <begin position="7"/>
        <end position="44"/>
    </location>
</feature>
<feature type="disulfide bond" evidence="4">
    <location>
        <begin position="22"/>
        <end position="34"/>
    </location>
</feature>
<dbReference type="Pfam" id="PF19236">
    <property type="entry name" value="ADAMTS_CR_3"/>
    <property type="match status" value="1"/>
</dbReference>
<dbReference type="PANTHER" id="PTHR13723">
    <property type="entry name" value="ADAMTS A DISINTEGRIN AND METALLOPROTEASE WITH THROMBOSPONDIN MOTIFS PROTEASE"/>
    <property type="match status" value="1"/>
</dbReference>
<dbReference type="InterPro" id="IPR000884">
    <property type="entry name" value="TSP1_rpt"/>
</dbReference>
<evidence type="ECO:0000259" key="5">
    <source>
        <dbReference type="Pfam" id="PF05986"/>
    </source>
</evidence>
<dbReference type="Pfam" id="PF00090">
    <property type="entry name" value="TSP_1"/>
    <property type="match status" value="1"/>
</dbReference>
<keyword evidence="3 4" id="KW-1015">Disulfide bond</keyword>
<dbReference type="PRINTS" id="PR01857">
    <property type="entry name" value="ADAMTSFAMILY"/>
</dbReference>
<comment type="caution">
    <text evidence="7">The sequence shown here is derived from an EMBL/GenBank/DDBJ whole genome shotgun (WGS) entry which is preliminary data.</text>
</comment>
<dbReference type="SMART" id="SM00209">
    <property type="entry name" value="TSP1"/>
    <property type="match status" value="4"/>
</dbReference>
<name>A0AAD8EAR9_DIPPU</name>
<dbReference type="SUPFAM" id="SSF82895">
    <property type="entry name" value="TSP-1 type 1 repeat"/>
    <property type="match status" value="2"/>
</dbReference>
<evidence type="ECO:0000256" key="3">
    <source>
        <dbReference type="ARBA" id="ARBA00023157"/>
    </source>
</evidence>
<dbReference type="GO" id="GO:0030198">
    <property type="term" value="P:extracellular matrix organization"/>
    <property type="evidence" value="ECO:0007669"/>
    <property type="project" value="InterPro"/>
</dbReference>
<comment type="subcellular location">
    <subcellularLocation>
        <location evidence="1">Secreted</location>
    </subcellularLocation>
</comment>
<feature type="non-terminal residue" evidence="7">
    <location>
        <position position="561"/>
    </location>
</feature>
<evidence type="ECO:0000256" key="2">
    <source>
        <dbReference type="ARBA" id="ARBA00022525"/>
    </source>
</evidence>
<dbReference type="InterPro" id="IPR045371">
    <property type="entry name" value="ADAMTS_CR_3"/>
</dbReference>
<feature type="domain" description="ADAMTS/ADAMTS-like cysteine-rich" evidence="6">
    <location>
        <begin position="92"/>
        <end position="159"/>
    </location>
</feature>
<dbReference type="GO" id="GO:0006508">
    <property type="term" value="P:proteolysis"/>
    <property type="evidence" value="ECO:0007669"/>
    <property type="project" value="TreeGrafter"/>
</dbReference>
<dbReference type="GO" id="GO:0005576">
    <property type="term" value="C:extracellular region"/>
    <property type="evidence" value="ECO:0007669"/>
    <property type="project" value="UniProtKB-SubCell"/>
</dbReference>
<dbReference type="AlphaFoldDB" id="A0AAD8EAR9"/>
<dbReference type="Pfam" id="PF19030">
    <property type="entry name" value="TSP1_ADAMTS"/>
    <property type="match status" value="2"/>
</dbReference>
<dbReference type="InterPro" id="IPR013273">
    <property type="entry name" value="ADAMTS/ADAMTS-like"/>
</dbReference>
<dbReference type="InterPro" id="IPR036383">
    <property type="entry name" value="TSP1_rpt_sf"/>
</dbReference>
<dbReference type="GO" id="GO:0031012">
    <property type="term" value="C:extracellular matrix"/>
    <property type="evidence" value="ECO:0007669"/>
    <property type="project" value="TreeGrafter"/>
</dbReference>
<dbReference type="GO" id="GO:0004222">
    <property type="term" value="F:metalloendopeptidase activity"/>
    <property type="evidence" value="ECO:0007669"/>
    <property type="project" value="TreeGrafter"/>
</dbReference>
<evidence type="ECO:0000313" key="8">
    <source>
        <dbReference type="Proteomes" id="UP001233999"/>
    </source>
</evidence>
<feature type="disulfide bond" evidence="4">
    <location>
        <begin position="11"/>
        <end position="49"/>
    </location>
</feature>
<evidence type="ECO:0000256" key="4">
    <source>
        <dbReference type="PIRSR" id="PIRSR613273-3"/>
    </source>
</evidence>
<reference evidence="7" key="2">
    <citation type="submission" date="2023-05" db="EMBL/GenBank/DDBJ databases">
        <authorList>
            <person name="Fouks B."/>
        </authorList>
    </citation>
    <scope>NUCLEOTIDE SEQUENCE</scope>
    <source>
        <strain evidence="7">Stay&amp;Tobe</strain>
        <tissue evidence="7">Testes</tissue>
    </source>
</reference>
<reference evidence="7" key="1">
    <citation type="journal article" date="2023" name="IScience">
        <title>Live-bearing cockroach genome reveals convergent evolutionary mechanisms linked to viviparity in insects and beyond.</title>
        <authorList>
            <person name="Fouks B."/>
            <person name="Harrison M.C."/>
            <person name="Mikhailova A.A."/>
            <person name="Marchal E."/>
            <person name="English S."/>
            <person name="Carruthers M."/>
            <person name="Jennings E.C."/>
            <person name="Chiamaka E.L."/>
            <person name="Frigard R.A."/>
            <person name="Pippel M."/>
            <person name="Attardo G.M."/>
            <person name="Benoit J.B."/>
            <person name="Bornberg-Bauer E."/>
            <person name="Tobe S.S."/>
        </authorList>
    </citation>
    <scope>NUCLEOTIDE SEQUENCE</scope>
    <source>
        <strain evidence="7">Stay&amp;Tobe</strain>
    </source>
</reference>
<evidence type="ECO:0000259" key="6">
    <source>
        <dbReference type="Pfam" id="PF19236"/>
    </source>
</evidence>
<keyword evidence="8" id="KW-1185">Reference proteome</keyword>
<dbReference type="Pfam" id="PF05986">
    <property type="entry name" value="ADAMTS_spacer1"/>
    <property type="match status" value="1"/>
</dbReference>
<dbReference type="PROSITE" id="PS50092">
    <property type="entry name" value="TSP1"/>
    <property type="match status" value="3"/>
</dbReference>
<protein>
    <submittedName>
        <fullName evidence="7">Uncharacterized protein</fullName>
    </submittedName>
</protein>